<feature type="compositionally biased region" description="Polar residues" evidence="1">
    <location>
        <begin position="90"/>
        <end position="103"/>
    </location>
</feature>
<organism evidence="2 3">
    <name type="scientific">Platysternon megacephalum</name>
    <name type="common">big-headed turtle</name>
    <dbReference type="NCBI Taxonomy" id="55544"/>
    <lineage>
        <taxon>Eukaryota</taxon>
        <taxon>Metazoa</taxon>
        <taxon>Chordata</taxon>
        <taxon>Craniata</taxon>
        <taxon>Vertebrata</taxon>
        <taxon>Euteleostomi</taxon>
        <taxon>Archelosauria</taxon>
        <taxon>Testudinata</taxon>
        <taxon>Testudines</taxon>
        <taxon>Cryptodira</taxon>
        <taxon>Durocryptodira</taxon>
        <taxon>Testudinoidea</taxon>
        <taxon>Platysternidae</taxon>
        <taxon>Platysternon</taxon>
    </lineage>
</organism>
<comment type="caution">
    <text evidence="2">The sequence shown here is derived from an EMBL/GenBank/DDBJ whole genome shotgun (WGS) entry which is preliminary data.</text>
</comment>
<protein>
    <submittedName>
        <fullName evidence="2">Rho guanine nucleotide exchange factor 18</fullName>
    </submittedName>
</protein>
<feature type="region of interest" description="Disordered" evidence="1">
    <location>
        <begin position="71"/>
        <end position="103"/>
    </location>
</feature>
<accession>A0A4D9EHN8</accession>
<keyword evidence="3" id="KW-1185">Reference proteome</keyword>
<reference evidence="2 3" key="1">
    <citation type="submission" date="2019-04" db="EMBL/GenBank/DDBJ databases">
        <title>Draft genome of the big-headed turtle Platysternon megacephalum.</title>
        <authorList>
            <person name="Gong S."/>
        </authorList>
    </citation>
    <scope>NUCLEOTIDE SEQUENCE [LARGE SCALE GENOMIC DNA]</scope>
    <source>
        <strain evidence="2">DO16091913</strain>
        <tissue evidence="2">Muscle</tissue>
    </source>
</reference>
<dbReference type="AlphaFoldDB" id="A0A4D9EHN8"/>
<evidence type="ECO:0000256" key="1">
    <source>
        <dbReference type="SAM" id="MobiDB-lite"/>
    </source>
</evidence>
<proteinExistence type="predicted"/>
<sequence length="103" mass="11413">METVLSSVSLCFYQGVSGDNAREQNLGHQKVLPHLPEQNSGYQDLTLGSGAWVIRKTDPQKGKALSLRLPFREWHSGHQQTPPPEREFKSPQTPTTTAARSTA</sequence>
<dbReference type="Proteomes" id="UP000297703">
    <property type="component" value="Unassembled WGS sequence"/>
</dbReference>
<name>A0A4D9EHN8_9SAUR</name>
<gene>
    <name evidence="2" type="ORF">DR999_PMT09929</name>
</gene>
<evidence type="ECO:0000313" key="2">
    <source>
        <dbReference type="EMBL" id="TFK07248.1"/>
    </source>
</evidence>
<reference evidence="2 3" key="2">
    <citation type="submission" date="2019-04" db="EMBL/GenBank/DDBJ databases">
        <title>The genome sequence of big-headed turtle.</title>
        <authorList>
            <person name="Gong S."/>
        </authorList>
    </citation>
    <scope>NUCLEOTIDE SEQUENCE [LARGE SCALE GENOMIC DNA]</scope>
    <source>
        <strain evidence="2">DO16091913</strain>
        <tissue evidence="2">Muscle</tissue>
    </source>
</reference>
<evidence type="ECO:0000313" key="3">
    <source>
        <dbReference type="Proteomes" id="UP000297703"/>
    </source>
</evidence>
<dbReference type="EMBL" id="QXTE01000087">
    <property type="protein sequence ID" value="TFK07248.1"/>
    <property type="molecule type" value="Genomic_DNA"/>
</dbReference>